<gene>
    <name evidence="1" type="ORF">MST27_16510</name>
</gene>
<dbReference type="RefSeq" id="WP_243607197.1">
    <property type="nucleotide sequence ID" value="NZ_JALGRD010000009.1"/>
</dbReference>
<accession>A0A9X2AVT4</accession>
<dbReference type="InterPro" id="IPR032720">
    <property type="entry name" value="Cys_rich_CWC"/>
</dbReference>
<comment type="caution">
    <text evidence="1">The sequence shown here is derived from an EMBL/GenBank/DDBJ whole genome shotgun (WGS) entry which is preliminary data.</text>
</comment>
<dbReference type="EMBL" id="JALGRD010000009">
    <property type="protein sequence ID" value="MCJ0974977.1"/>
    <property type="molecule type" value="Genomic_DNA"/>
</dbReference>
<proteinExistence type="predicted"/>
<protein>
    <submittedName>
        <fullName evidence="1">Cysteine-rich CWC family protein</fullName>
    </submittedName>
</protein>
<name>A0A9X2AVT4_9GAMM</name>
<dbReference type="AlphaFoldDB" id="A0A9X2AVT4"/>
<dbReference type="Pfam" id="PF14375">
    <property type="entry name" value="Cys_rich_CWC"/>
    <property type="match status" value="1"/>
</dbReference>
<evidence type="ECO:0000313" key="1">
    <source>
        <dbReference type="EMBL" id="MCJ0974977.1"/>
    </source>
</evidence>
<reference evidence="1" key="1">
    <citation type="submission" date="2022-03" db="EMBL/GenBank/DDBJ databases">
        <title>Pseudomonas marianensis sp. nov., a marine bacterium isolated from deep-sea sediments of the Mariana Trench.</title>
        <authorList>
            <person name="Wei Y."/>
        </authorList>
    </citation>
    <scope>NUCLEOTIDE SEQUENCE</scope>
    <source>
        <strain evidence="1">PS1</strain>
    </source>
</reference>
<dbReference type="Proteomes" id="UP001139682">
    <property type="component" value="Unassembled WGS sequence"/>
</dbReference>
<evidence type="ECO:0000313" key="2">
    <source>
        <dbReference type="Proteomes" id="UP001139682"/>
    </source>
</evidence>
<sequence length="58" mass="6290">MCGEPNQCSLSNPATATHACWCFTTEIAPEARERIPADAQDKACICPRCARGELPEKP</sequence>
<organism evidence="1 2">
    <name type="scientific">Stutzerimonas marianensis</name>
    <dbReference type="NCBI Taxonomy" id="2929513"/>
    <lineage>
        <taxon>Bacteria</taxon>
        <taxon>Pseudomonadati</taxon>
        <taxon>Pseudomonadota</taxon>
        <taxon>Gammaproteobacteria</taxon>
        <taxon>Pseudomonadales</taxon>
        <taxon>Pseudomonadaceae</taxon>
        <taxon>Stutzerimonas</taxon>
    </lineage>
</organism>
<keyword evidence="2" id="KW-1185">Reference proteome</keyword>